<sequence>MVELEYLLLLNQPGTIPAGTKSDAMISALDILPTALQVADIQILIACK</sequence>
<dbReference type="Proteomes" id="UP000254191">
    <property type="component" value="Unassembled WGS sequence"/>
</dbReference>
<evidence type="ECO:0000313" key="1">
    <source>
        <dbReference type="EMBL" id="SUC39350.1"/>
    </source>
</evidence>
<dbReference type="Gene3D" id="3.40.720.10">
    <property type="entry name" value="Alkaline Phosphatase, subunit A"/>
    <property type="match status" value="1"/>
</dbReference>
<accession>A0A379GEG0</accession>
<dbReference type="SUPFAM" id="SSF53649">
    <property type="entry name" value="Alkaline phosphatase-like"/>
    <property type="match status" value="1"/>
</dbReference>
<dbReference type="InterPro" id="IPR017850">
    <property type="entry name" value="Alkaline_phosphatase_core_sf"/>
</dbReference>
<dbReference type="EMBL" id="UGTS01000006">
    <property type="protein sequence ID" value="SUC39350.1"/>
    <property type="molecule type" value="Genomic_DNA"/>
</dbReference>
<proteinExistence type="predicted"/>
<evidence type="ECO:0000313" key="2">
    <source>
        <dbReference type="Proteomes" id="UP000254191"/>
    </source>
</evidence>
<name>A0A379GEG0_PROMI</name>
<gene>
    <name evidence="1" type="ORF">NCTC11938_03638</name>
</gene>
<protein>
    <submittedName>
        <fullName evidence="1">Arylsulfatase</fullName>
    </submittedName>
</protein>
<organism evidence="1 2">
    <name type="scientific">Proteus mirabilis</name>
    <dbReference type="NCBI Taxonomy" id="584"/>
    <lineage>
        <taxon>Bacteria</taxon>
        <taxon>Pseudomonadati</taxon>
        <taxon>Pseudomonadota</taxon>
        <taxon>Gammaproteobacteria</taxon>
        <taxon>Enterobacterales</taxon>
        <taxon>Morganellaceae</taxon>
        <taxon>Proteus</taxon>
    </lineage>
</organism>
<dbReference type="AlphaFoldDB" id="A0A379GEG0"/>
<reference evidence="1 2" key="1">
    <citation type="submission" date="2018-06" db="EMBL/GenBank/DDBJ databases">
        <authorList>
            <consortium name="Pathogen Informatics"/>
            <person name="Doyle S."/>
        </authorList>
    </citation>
    <scope>NUCLEOTIDE SEQUENCE [LARGE SCALE GENOMIC DNA]</scope>
    <source>
        <strain evidence="1 2">NCTC11938</strain>
    </source>
</reference>